<keyword evidence="7" id="KW-1185">Reference proteome</keyword>
<dbReference type="GO" id="GO:0016491">
    <property type="term" value="F:oxidoreductase activity"/>
    <property type="evidence" value="ECO:0007669"/>
    <property type="project" value="InterPro"/>
</dbReference>
<evidence type="ECO:0000313" key="5">
    <source>
        <dbReference type="EMBL" id="RGV36955.1"/>
    </source>
</evidence>
<keyword evidence="2" id="KW-0732">Signal</keyword>
<feature type="chain" id="PRO_5044602258" evidence="2">
    <location>
        <begin position="23"/>
        <end position="170"/>
    </location>
</feature>
<name>A0A412X785_9BACT</name>
<feature type="signal peptide" evidence="2">
    <location>
        <begin position="1"/>
        <end position="22"/>
    </location>
</feature>
<dbReference type="EMBL" id="QRZA01000001">
    <property type="protein sequence ID" value="RGV36955.1"/>
    <property type="molecule type" value="Genomic_DNA"/>
</dbReference>
<evidence type="ECO:0000313" key="6">
    <source>
        <dbReference type="Proteomes" id="UP000283589"/>
    </source>
</evidence>
<gene>
    <name evidence="5" type="ORF">DWW18_01075</name>
    <name evidence="4" type="ORF">I6J59_09890</name>
</gene>
<organism evidence="5 6">
    <name type="scientific">Butyricimonas virosa</name>
    <dbReference type="NCBI Taxonomy" id="544645"/>
    <lineage>
        <taxon>Bacteria</taxon>
        <taxon>Pseudomonadati</taxon>
        <taxon>Bacteroidota</taxon>
        <taxon>Bacteroidia</taxon>
        <taxon>Bacteroidales</taxon>
        <taxon>Odoribacteraceae</taxon>
        <taxon>Butyricimonas</taxon>
    </lineage>
</organism>
<dbReference type="PROSITE" id="PS51352">
    <property type="entry name" value="THIOREDOXIN_2"/>
    <property type="match status" value="1"/>
</dbReference>
<evidence type="ECO:0000313" key="4">
    <source>
        <dbReference type="EMBL" id="QRO48294.1"/>
    </source>
</evidence>
<dbReference type="GeneID" id="93099149"/>
<dbReference type="GO" id="GO:0016209">
    <property type="term" value="F:antioxidant activity"/>
    <property type="evidence" value="ECO:0007669"/>
    <property type="project" value="InterPro"/>
</dbReference>
<dbReference type="Proteomes" id="UP000283589">
    <property type="component" value="Unassembled WGS sequence"/>
</dbReference>
<evidence type="ECO:0000256" key="1">
    <source>
        <dbReference type="ARBA" id="ARBA00023284"/>
    </source>
</evidence>
<dbReference type="PROSITE" id="PS00194">
    <property type="entry name" value="THIOREDOXIN_1"/>
    <property type="match status" value="1"/>
</dbReference>
<dbReference type="PANTHER" id="PTHR42852:SF13">
    <property type="entry name" value="PROTEIN DIPZ"/>
    <property type="match status" value="1"/>
</dbReference>
<protein>
    <submittedName>
        <fullName evidence="5">TlpA family protein disulfide reductase</fullName>
    </submittedName>
</protein>
<dbReference type="Proteomes" id="UP000654720">
    <property type="component" value="Chromosome"/>
</dbReference>
<reference evidence="4 7" key="2">
    <citation type="submission" date="2021-02" db="EMBL/GenBank/DDBJ databases">
        <title>FDA dAtabase for Regulatory Grade micrObial Sequences (FDA-ARGOS): Supporting development and validation of Infectious Disease Dx tests.</title>
        <authorList>
            <person name="Carlson P."/>
            <person name="Fischbach M."/>
            <person name="Hastie J."/>
            <person name="Bilen M."/>
            <person name="Cheng A."/>
            <person name="Tallon L."/>
            <person name="Sadzewicz L."/>
            <person name="Zhao X."/>
            <person name="Boylan J."/>
            <person name="Ott S."/>
            <person name="Bowen H."/>
            <person name="Vavikolanu K."/>
            <person name="Mehta A."/>
            <person name="Aluvathingal J."/>
            <person name="Nadendla S."/>
            <person name="Yan Y."/>
            <person name="Sichtig H."/>
        </authorList>
    </citation>
    <scope>NUCLEOTIDE SEQUENCE [LARGE SCALE GENOMIC DNA]</scope>
    <source>
        <strain evidence="4 7">FDAARGOS_1229</strain>
    </source>
</reference>
<dbReference type="InterPro" id="IPR017937">
    <property type="entry name" value="Thioredoxin_CS"/>
</dbReference>
<dbReference type="RefSeq" id="WP_027199759.1">
    <property type="nucleotide sequence ID" value="NZ_CAJKXH010000010.1"/>
</dbReference>
<dbReference type="STRING" id="1121130.GCA_000519105_00410"/>
<evidence type="ECO:0000256" key="2">
    <source>
        <dbReference type="SAM" id="SignalP"/>
    </source>
</evidence>
<dbReference type="InterPro" id="IPR050553">
    <property type="entry name" value="Thioredoxin_ResA/DsbE_sf"/>
</dbReference>
<reference evidence="5 6" key="1">
    <citation type="submission" date="2018-08" db="EMBL/GenBank/DDBJ databases">
        <title>A genome reference for cultivated species of the human gut microbiota.</title>
        <authorList>
            <person name="Zou Y."/>
            <person name="Xue W."/>
            <person name="Luo G."/>
        </authorList>
    </citation>
    <scope>NUCLEOTIDE SEQUENCE [LARGE SCALE GENOMIC DNA]</scope>
    <source>
        <strain evidence="5 6">AF14-49</strain>
    </source>
</reference>
<dbReference type="Pfam" id="PF00578">
    <property type="entry name" value="AhpC-TSA"/>
    <property type="match status" value="1"/>
</dbReference>
<dbReference type="AlphaFoldDB" id="A0A412X785"/>
<dbReference type="PANTHER" id="PTHR42852">
    <property type="entry name" value="THIOL:DISULFIDE INTERCHANGE PROTEIN DSBE"/>
    <property type="match status" value="1"/>
</dbReference>
<dbReference type="EMBL" id="CP069450">
    <property type="protein sequence ID" value="QRO48294.1"/>
    <property type="molecule type" value="Genomic_DNA"/>
</dbReference>
<evidence type="ECO:0000259" key="3">
    <source>
        <dbReference type="PROSITE" id="PS51352"/>
    </source>
</evidence>
<keyword evidence="1" id="KW-0676">Redox-active center</keyword>
<sequence length="170" mass="19808">MKRVFVFVVSLLVLGSLARVNAQEKETLVKVGDDVPEFVVEMFDGQKINIKDLKGKIVLINFWATWCPPCQEELKRVQKEIIDRFKGKDFVFLAISREESKEQVKKFRERNGYTFPMGLDPERKIYSKFATATIPRNFIIDKKGKIVEIEVGYTKEAFAKMIEKLERLLK</sequence>
<feature type="domain" description="Thioredoxin" evidence="3">
    <location>
        <begin position="29"/>
        <end position="170"/>
    </location>
</feature>
<evidence type="ECO:0000313" key="7">
    <source>
        <dbReference type="Proteomes" id="UP000654720"/>
    </source>
</evidence>
<accession>A0A412X785</accession>
<dbReference type="InterPro" id="IPR000866">
    <property type="entry name" value="AhpC/TSA"/>
</dbReference>
<dbReference type="InterPro" id="IPR013766">
    <property type="entry name" value="Thioredoxin_domain"/>
</dbReference>
<dbReference type="InterPro" id="IPR036249">
    <property type="entry name" value="Thioredoxin-like_sf"/>
</dbReference>
<dbReference type="SUPFAM" id="SSF52833">
    <property type="entry name" value="Thioredoxin-like"/>
    <property type="match status" value="1"/>
</dbReference>
<dbReference type="Gene3D" id="3.40.30.10">
    <property type="entry name" value="Glutaredoxin"/>
    <property type="match status" value="1"/>
</dbReference>
<proteinExistence type="predicted"/>
<dbReference type="CDD" id="cd02966">
    <property type="entry name" value="TlpA_like_family"/>
    <property type="match status" value="1"/>
</dbReference>